<evidence type="ECO:0000313" key="3">
    <source>
        <dbReference type="Proteomes" id="UP000011134"/>
    </source>
</evidence>
<sequence length="240" mass="27349">MKTEKIIICLAALLFAHNSYAQMICPKIKYEKDYKSNLPTLDEDEIINKNKALIPGGELTCKVSFSYKTLKNNKRYRIEEGLHDGVKYRIFFSDGSGSIQGLAQNKLDYVNDKLGTNWSMRCDVDGMDDSHWCSIDKGDLRVGIWKDGTFFVSVGSNHYPNSKVVVRINKNKPISASENIGFTKEKSIKIIEQLESGSSVLTRYQEWPYQSNIDTSTDLFGFSQAWFILQKVYESVGEHK</sequence>
<feature type="signal peptide" evidence="1">
    <location>
        <begin position="1"/>
        <end position="21"/>
    </location>
</feature>
<proteinExistence type="predicted"/>
<feature type="chain" id="PRO_5003993238" evidence="1">
    <location>
        <begin position="22"/>
        <end position="240"/>
    </location>
</feature>
<evidence type="ECO:0000256" key="1">
    <source>
        <dbReference type="SAM" id="SignalP"/>
    </source>
</evidence>
<dbReference type="Proteomes" id="UP000011134">
    <property type="component" value="Unassembled WGS sequence"/>
</dbReference>
<dbReference type="EMBL" id="AMZO01000001">
    <property type="protein sequence ID" value="ELR67952.1"/>
    <property type="molecule type" value="Genomic_DNA"/>
</dbReference>
<accession>L8JKJ2</accession>
<dbReference type="AlphaFoldDB" id="L8JKJ2"/>
<gene>
    <name evidence="2" type="ORF">C942_00260</name>
</gene>
<evidence type="ECO:0000313" key="2">
    <source>
        <dbReference type="EMBL" id="ELR67952.1"/>
    </source>
</evidence>
<keyword evidence="3" id="KW-1185">Reference proteome</keyword>
<organism evidence="2 3">
    <name type="scientific">Photobacterium marinum</name>
    <dbReference type="NCBI Taxonomy" id="1056511"/>
    <lineage>
        <taxon>Bacteria</taxon>
        <taxon>Pseudomonadati</taxon>
        <taxon>Pseudomonadota</taxon>
        <taxon>Gammaproteobacteria</taxon>
        <taxon>Vibrionales</taxon>
        <taxon>Vibrionaceae</taxon>
        <taxon>Photobacterium</taxon>
    </lineage>
</organism>
<protein>
    <submittedName>
        <fullName evidence="2">Uncharacterized protein</fullName>
    </submittedName>
</protein>
<reference evidence="2 3" key="1">
    <citation type="submission" date="2012-12" db="EMBL/GenBank/DDBJ databases">
        <title>Genome Assembly of Photobacterium sp. AK15.</title>
        <authorList>
            <person name="Khatri I."/>
            <person name="Vaidya B."/>
            <person name="Srinivas T.N.R."/>
            <person name="Subramanian S."/>
            <person name="Pinnaka A."/>
        </authorList>
    </citation>
    <scope>NUCLEOTIDE SEQUENCE [LARGE SCALE GENOMIC DNA]</scope>
    <source>
        <strain evidence="2 3">AK15</strain>
    </source>
</reference>
<dbReference type="PATRIC" id="fig|1056511.3.peg.264"/>
<comment type="caution">
    <text evidence="2">The sequence shown here is derived from an EMBL/GenBank/DDBJ whole genome shotgun (WGS) entry which is preliminary data.</text>
</comment>
<name>L8JKJ2_9GAMM</name>
<keyword evidence="1" id="KW-0732">Signal</keyword>